<evidence type="ECO:0000256" key="1">
    <source>
        <dbReference type="ARBA" id="ARBA00004123"/>
    </source>
</evidence>
<dbReference type="InterPro" id="IPR041185">
    <property type="entry name" value="IKBKB_SDD"/>
</dbReference>
<evidence type="ECO:0000256" key="10">
    <source>
        <dbReference type="ARBA" id="ARBA00023242"/>
    </source>
</evidence>
<comment type="caution">
    <text evidence="13">The sequence shown here is derived from an EMBL/GenBank/DDBJ whole genome shotgun (WGS) entry which is preliminary data.</text>
</comment>
<evidence type="ECO:0000256" key="9">
    <source>
        <dbReference type="ARBA" id="ARBA00022840"/>
    </source>
</evidence>
<protein>
    <recommendedName>
        <fullName evidence="12">Ubiquitin-like domain-containing protein</fullName>
    </recommendedName>
</protein>
<evidence type="ECO:0000313" key="14">
    <source>
        <dbReference type="Proteomes" id="UP001434883"/>
    </source>
</evidence>
<organism evidence="13 14">
    <name type="scientific">Xenoophorus captivus</name>
    <dbReference type="NCBI Taxonomy" id="1517983"/>
    <lineage>
        <taxon>Eukaryota</taxon>
        <taxon>Metazoa</taxon>
        <taxon>Chordata</taxon>
        <taxon>Craniata</taxon>
        <taxon>Vertebrata</taxon>
        <taxon>Euteleostomi</taxon>
        <taxon>Actinopterygii</taxon>
        <taxon>Neopterygii</taxon>
        <taxon>Teleostei</taxon>
        <taxon>Neoteleostei</taxon>
        <taxon>Acanthomorphata</taxon>
        <taxon>Ovalentaria</taxon>
        <taxon>Atherinomorphae</taxon>
        <taxon>Cyprinodontiformes</taxon>
        <taxon>Goodeidae</taxon>
        <taxon>Xenoophorus</taxon>
    </lineage>
</organism>
<feature type="domain" description="Ubiquitin-like" evidence="12">
    <location>
        <begin position="28"/>
        <end position="94"/>
    </location>
</feature>
<keyword evidence="14" id="KW-1185">Reference proteome</keyword>
<evidence type="ECO:0000256" key="11">
    <source>
        <dbReference type="SAM" id="MobiDB-lite"/>
    </source>
</evidence>
<sequence>MLKWSPKERGKDPNATPSDCFLQLETILQLKLVHVLNMMSAKILIYAISDDETVANLQLRIEKDTNIPAANQELLLEAGLVLEPNALASQCAIDYMEVDGRRTDYPLVFLFDCSSCTYEPQFSPRILPENVHFIQNDSRYVLQYSQLRRTCGQVWHTIRSLKEDWQRLQQGQKAAMPCSSTRRNSEISTQSSGHPEQQPFLLSKCFIFCVFCSKTATCRHRVMELLPKVEEVVQKLAESELILMGLQERRQRELDESLVEESRTFESRLQSLLQETIQESESGMEVCKLLLKVMSLLWFIILLELCKSCFCPRC</sequence>
<dbReference type="SUPFAM" id="SSF54236">
    <property type="entry name" value="Ubiquitin-like"/>
    <property type="match status" value="1"/>
</dbReference>
<dbReference type="InterPro" id="IPR029071">
    <property type="entry name" value="Ubiquitin-like_domsf"/>
</dbReference>
<dbReference type="InterPro" id="IPR046375">
    <property type="entry name" value="IKBKB_SDD_sf"/>
</dbReference>
<evidence type="ECO:0000259" key="12">
    <source>
        <dbReference type="PROSITE" id="PS50053"/>
    </source>
</evidence>
<dbReference type="Pfam" id="PF18397">
    <property type="entry name" value="IKBKB_SDD"/>
    <property type="match status" value="2"/>
</dbReference>
<dbReference type="Proteomes" id="UP001434883">
    <property type="component" value="Unassembled WGS sequence"/>
</dbReference>
<dbReference type="PANTHER" id="PTHR22969">
    <property type="entry name" value="IKB KINASE"/>
    <property type="match status" value="1"/>
</dbReference>
<evidence type="ECO:0000256" key="4">
    <source>
        <dbReference type="ARBA" id="ARBA00022527"/>
    </source>
</evidence>
<keyword evidence="3" id="KW-0963">Cytoplasm</keyword>
<accession>A0ABV0QM63</accession>
<evidence type="ECO:0000256" key="8">
    <source>
        <dbReference type="ARBA" id="ARBA00022777"/>
    </source>
</evidence>
<dbReference type="EMBL" id="JAHRIN010017184">
    <property type="protein sequence ID" value="MEQ2196920.1"/>
    <property type="molecule type" value="Genomic_DNA"/>
</dbReference>
<feature type="region of interest" description="Disordered" evidence="11">
    <location>
        <begin position="173"/>
        <end position="195"/>
    </location>
</feature>
<dbReference type="Gene3D" id="3.10.20.90">
    <property type="entry name" value="Phosphatidylinositol 3-kinase Catalytic Subunit, Chain A, domain 1"/>
    <property type="match status" value="1"/>
</dbReference>
<keyword evidence="6" id="KW-0808">Transferase</keyword>
<evidence type="ECO:0000313" key="13">
    <source>
        <dbReference type="EMBL" id="MEQ2196920.1"/>
    </source>
</evidence>
<keyword evidence="7" id="KW-0547">Nucleotide-binding</keyword>
<name>A0ABV0QM63_9TELE</name>
<gene>
    <name evidence="13" type="ORF">XENOCAPTIV_018111</name>
</gene>
<reference evidence="13 14" key="1">
    <citation type="submission" date="2021-06" db="EMBL/GenBank/DDBJ databases">
        <authorList>
            <person name="Palmer J.M."/>
        </authorList>
    </citation>
    <scope>NUCLEOTIDE SEQUENCE [LARGE SCALE GENOMIC DNA]</scope>
    <source>
        <strain evidence="13 14">XC_2019</strain>
        <tissue evidence="13">Muscle</tissue>
    </source>
</reference>
<keyword evidence="10" id="KW-0539">Nucleus</keyword>
<proteinExistence type="predicted"/>
<dbReference type="InterPro" id="IPR000626">
    <property type="entry name" value="Ubiquitin-like_dom"/>
</dbReference>
<evidence type="ECO:0000256" key="7">
    <source>
        <dbReference type="ARBA" id="ARBA00022741"/>
    </source>
</evidence>
<dbReference type="InterPro" id="IPR051180">
    <property type="entry name" value="IKK"/>
</dbReference>
<keyword evidence="5" id="KW-0597">Phosphoprotein</keyword>
<evidence type="ECO:0000256" key="6">
    <source>
        <dbReference type="ARBA" id="ARBA00022679"/>
    </source>
</evidence>
<evidence type="ECO:0000256" key="2">
    <source>
        <dbReference type="ARBA" id="ARBA00004496"/>
    </source>
</evidence>
<evidence type="ECO:0000256" key="5">
    <source>
        <dbReference type="ARBA" id="ARBA00022553"/>
    </source>
</evidence>
<keyword evidence="9" id="KW-0067">ATP-binding</keyword>
<dbReference type="CDD" id="cd17046">
    <property type="entry name" value="Ubl_IKKA_like"/>
    <property type="match status" value="1"/>
</dbReference>
<evidence type="ECO:0000256" key="3">
    <source>
        <dbReference type="ARBA" id="ARBA00022490"/>
    </source>
</evidence>
<dbReference type="PROSITE" id="PS50053">
    <property type="entry name" value="UBIQUITIN_2"/>
    <property type="match status" value="1"/>
</dbReference>
<keyword evidence="4" id="KW-0723">Serine/threonine-protein kinase</keyword>
<dbReference type="PANTHER" id="PTHR22969:SF7">
    <property type="entry name" value="INHIBITOR OF NUCLEAR FACTOR KAPPA-B KINASE SUBUNIT BETA"/>
    <property type="match status" value="1"/>
</dbReference>
<dbReference type="Gene3D" id="1.20.1270.250">
    <property type="match status" value="2"/>
</dbReference>
<keyword evidence="8" id="KW-0418">Kinase</keyword>
<comment type="subcellular location">
    <subcellularLocation>
        <location evidence="2">Cytoplasm</location>
    </subcellularLocation>
    <subcellularLocation>
        <location evidence="1">Nucleus</location>
    </subcellularLocation>
</comment>